<dbReference type="GO" id="GO:0015562">
    <property type="term" value="F:efflux transmembrane transporter activity"/>
    <property type="evidence" value="ECO:0007669"/>
    <property type="project" value="TreeGrafter"/>
</dbReference>
<feature type="domain" description="YknX-like C-terminal permuted SH3-like" evidence="1">
    <location>
        <begin position="345"/>
        <end position="412"/>
    </location>
</feature>
<reference evidence="2 3" key="1">
    <citation type="journal article" date="2010" name="J. Bacteriol.">
        <title>Complete genome sequence of "Candidatus Puniceispirillum marinum" IMCC1322, a representative of the SAR116 clade in the Alphaproteobacteria.</title>
        <authorList>
            <person name="Oh H.M."/>
            <person name="Kwon K.K."/>
            <person name="Kang I."/>
            <person name="Kang S.G."/>
            <person name="Lee J.H."/>
            <person name="Kim S.J."/>
            <person name="Cho J.C."/>
        </authorList>
    </citation>
    <scope>NUCLEOTIDE SEQUENCE [LARGE SCALE GENOMIC DNA]</scope>
    <source>
        <strain evidence="2 3">IMCC1322</strain>
    </source>
</reference>
<dbReference type="AlphaFoldDB" id="D5BQ96"/>
<accession>D5BQ96</accession>
<dbReference type="Proteomes" id="UP000007460">
    <property type="component" value="Chromosome"/>
</dbReference>
<keyword evidence="3" id="KW-1185">Reference proteome</keyword>
<protein>
    <submittedName>
        <fullName evidence="2">Efflux transporter, RND family, MFP subunit</fullName>
    </submittedName>
</protein>
<dbReference type="EMBL" id="CP001751">
    <property type="protein sequence ID" value="ADE38594.1"/>
    <property type="molecule type" value="Genomic_DNA"/>
</dbReference>
<dbReference type="Gene3D" id="2.40.420.20">
    <property type="match status" value="1"/>
</dbReference>
<evidence type="ECO:0000259" key="1">
    <source>
        <dbReference type="Pfam" id="PF25989"/>
    </source>
</evidence>
<dbReference type="GO" id="GO:1990281">
    <property type="term" value="C:efflux pump complex"/>
    <property type="evidence" value="ECO:0007669"/>
    <property type="project" value="TreeGrafter"/>
</dbReference>
<evidence type="ECO:0000313" key="2">
    <source>
        <dbReference type="EMBL" id="ADE38594.1"/>
    </source>
</evidence>
<dbReference type="HOGENOM" id="CLU_520605_0_0_5"/>
<proteinExistence type="predicted"/>
<dbReference type="STRING" id="488538.SAR116_0351"/>
<evidence type="ECO:0000313" key="3">
    <source>
        <dbReference type="Proteomes" id="UP000007460"/>
    </source>
</evidence>
<dbReference type="KEGG" id="apb:SAR116_0351"/>
<name>D5BQ96_PUNMI</name>
<dbReference type="PANTHER" id="PTHR30469">
    <property type="entry name" value="MULTIDRUG RESISTANCE PROTEIN MDTA"/>
    <property type="match status" value="1"/>
</dbReference>
<gene>
    <name evidence="2" type="ordered locus">SAR116_0351</name>
</gene>
<dbReference type="InterPro" id="IPR058637">
    <property type="entry name" value="YknX-like_C"/>
</dbReference>
<dbReference type="Pfam" id="PF25989">
    <property type="entry name" value="YknX_C"/>
    <property type="match status" value="1"/>
</dbReference>
<dbReference type="eggNOG" id="COG0845">
    <property type="taxonomic scope" value="Bacteria"/>
</dbReference>
<dbReference type="PANTHER" id="PTHR30469:SF29">
    <property type="entry name" value="BLR2860 PROTEIN"/>
    <property type="match status" value="1"/>
</dbReference>
<organism evidence="2 3">
    <name type="scientific">Puniceispirillum marinum (strain IMCC1322)</name>
    <dbReference type="NCBI Taxonomy" id="488538"/>
    <lineage>
        <taxon>Bacteria</taxon>
        <taxon>Pseudomonadati</taxon>
        <taxon>Pseudomonadota</taxon>
        <taxon>Alphaproteobacteria</taxon>
        <taxon>Candidatus Puniceispirillales</taxon>
        <taxon>Candidatus Puniceispirillaceae</taxon>
        <taxon>Candidatus Puniceispirillum</taxon>
    </lineage>
</organism>
<sequence>MCRLDFKGFFQFLMMDRLHIGQIRILIPSVCLLSLFIIVQPTYAQYGGASTVETAPAQRQVLSNFADVQGRVTSGASDAVTAFTNARIKLAPLKIGDFVKSGQKIAQQNTDKLKARLNLLEIGLTEAQLRHDEIDSDLQGERSLLVITKEQAILLASKASRARELASVNALSAEGAETALNASLIARQQVLTREHTIGRKEIQLQQSKTAMARIKTDIRQLKSDISAATLTANRSGQIIYLIDYRSGYAREGDVIARILDPADFEIEAEIPENLLKNFDLSNQIRGAGLGGDKIMLKPRVLLPVQNARTGTRTMRFTFDGDLPSSLQADNAVIVLQIPTTSPTPVVTVPKDAVLPVSNGHIVYVFAEGKAVRTPIKLGSAVADSFIVLSGLDAGQDVIIRGNEQLSDGKAVKKPGGKPPGKPAAKAKPKGVVWTLKWMSPRGESTGTLILGKAKSFFDEEEVEVVKAGDSVNFSAKKALPFGVIDLEFNGTVKGVEMNGDLVIRGLPGGQERSMTFSGSKDVN</sequence>